<feature type="compositionally biased region" description="Basic and acidic residues" evidence="1">
    <location>
        <begin position="950"/>
        <end position="967"/>
    </location>
</feature>
<dbReference type="Proteomes" id="UP000221165">
    <property type="component" value="Unassembled WGS sequence"/>
</dbReference>
<dbReference type="GO" id="GO:0005802">
    <property type="term" value="C:trans-Golgi network"/>
    <property type="evidence" value="ECO:0007669"/>
    <property type="project" value="TreeGrafter"/>
</dbReference>
<accession>A0A2C6L139</accession>
<feature type="compositionally biased region" description="Low complexity" evidence="1">
    <location>
        <begin position="3115"/>
        <end position="3130"/>
    </location>
</feature>
<dbReference type="InterPro" id="IPR000195">
    <property type="entry name" value="Rab-GAP-TBC_dom"/>
</dbReference>
<feature type="compositionally biased region" description="Low complexity" evidence="1">
    <location>
        <begin position="3098"/>
        <end position="3107"/>
    </location>
</feature>
<feature type="region of interest" description="Disordered" evidence="1">
    <location>
        <begin position="713"/>
        <end position="742"/>
    </location>
</feature>
<keyword evidence="4" id="KW-1185">Reference proteome</keyword>
<evidence type="ECO:0000259" key="2">
    <source>
        <dbReference type="PROSITE" id="PS50086"/>
    </source>
</evidence>
<feature type="compositionally biased region" description="Low complexity" evidence="1">
    <location>
        <begin position="713"/>
        <end position="724"/>
    </location>
</feature>
<feature type="compositionally biased region" description="Polar residues" evidence="1">
    <location>
        <begin position="2344"/>
        <end position="2358"/>
    </location>
</feature>
<dbReference type="SUPFAM" id="SSF47923">
    <property type="entry name" value="Ypt/Rab-GAP domain of gyp1p"/>
    <property type="match status" value="2"/>
</dbReference>
<feature type="domain" description="Rab-GAP TBC" evidence="2">
    <location>
        <begin position="1196"/>
        <end position="1405"/>
    </location>
</feature>
<dbReference type="EMBL" id="MIGC01002079">
    <property type="protein sequence ID" value="PHJ21704.1"/>
    <property type="molecule type" value="Genomic_DNA"/>
</dbReference>
<feature type="compositionally biased region" description="Basic and acidic residues" evidence="1">
    <location>
        <begin position="1758"/>
        <end position="1772"/>
    </location>
</feature>
<feature type="compositionally biased region" description="Polar residues" evidence="1">
    <location>
        <begin position="1539"/>
        <end position="1558"/>
    </location>
</feature>
<feature type="compositionally biased region" description="Basic and acidic residues" evidence="1">
    <location>
        <begin position="850"/>
        <end position="885"/>
    </location>
</feature>
<feature type="compositionally biased region" description="Basic and acidic residues" evidence="1">
    <location>
        <begin position="3702"/>
        <end position="3726"/>
    </location>
</feature>
<feature type="compositionally biased region" description="Basic and acidic residues" evidence="1">
    <location>
        <begin position="2534"/>
        <end position="2551"/>
    </location>
</feature>
<feature type="compositionally biased region" description="Basic and acidic residues" evidence="1">
    <location>
        <begin position="2091"/>
        <end position="2127"/>
    </location>
</feature>
<dbReference type="GeneID" id="94427866"/>
<feature type="compositionally biased region" description="Low complexity" evidence="1">
    <location>
        <begin position="2714"/>
        <end position="2754"/>
    </location>
</feature>
<feature type="compositionally biased region" description="Low complexity" evidence="1">
    <location>
        <begin position="2768"/>
        <end position="2777"/>
    </location>
</feature>
<feature type="region of interest" description="Disordered" evidence="1">
    <location>
        <begin position="843"/>
        <end position="886"/>
    </location>
</feature>
<evidence type="ECO:0000313" key="4">
    <source>
        <dbReference type="Proteomes" id="UP000221165"/>
    </source>
</evidence>
<feature type="compositionally biased region" description="Acidic residues" evidence="1">
    <location>
        <begin position="2522"/>
        <end position="2533"/>
    </location>
</feature>
<feature type="region of interest" description="Disordered" evidence="1">
    <location>
        <begin position="1926"/>
        <end position="1980"/>
    </location>
</feature>
<dbReference type="Gene3D" id="1.10.8.270">
    <property type="entry name" value="putative rabgap domain of human tbc1 domain family member 14 like domains"/>
    <property type="match status" value="1"/>
</dbReference>
<dbReference type="SMART" id="SM00164">
    <property type="entry name" value="TBC"/>
    <property type="match status" value="1"/>
</dbReference>
<feature type="compositionally biased region" description="Low complexity" evidence="1">
    <location>
        <begin position="2888"/>
        <end position="2907"/>
    </location>
</feature>
<feature type="compositionally biased region" description="Low complexity" evidence="1">
    <location>
        <begin position="2682"/>
        <end position="2702"/>
    </location>
</feature>
<feature type="compositionally biased region" description="Basic and acidic residues" evidence="1">
    <location>
        <begin position="546"/>
        <end position="557"/>
    </location>
</feature>
<feature type="compositionally biased region" description="Basic and acidic residues" evidence="1">
    <location>
        <begin position="1073"/>
        <end position="1084"/>
    </location>
</feature>
<feature type="region of interest" description="Disordered" evidence="1">
    <location>
        <begin position="2670"/>
        <end position="2795"/>
    </location>
</feature>
<feature type="compositionally biased region" description="Basic and acidic residues" evidence="1">
    <location>
        <begin position="1805"/>
        <end position="1821"/>
    </location>
</feature>
<feature type="compositionally biased region" description="Low complexity" evidence="1">
    <location>
        <begin position="3555"/>
        <end position="3569"/>
    </location>
</feature>
<dbReference type="Gene3D" id="1.10.472.80">
    <property type="entry name" value="Ypt/Rab-GAP domain of gyp1p, domain 3"/>
    <property type="match status" value="1"/>
</dbReference>
<dbReference type="GO" id="GO:0042147">
    <property type="term" value="P:retrograde transport, endosome to Golgi"/>
    <property type="evidence" value="ECO:0007669"/>
    <property type="project" value="InterPro"/>
</dbReference>
<feature type="compositionally biased region" description="Low complexity" evidence="1">
    <location>
        <begin position="3458"/>
        <end position="3487"/>
    </location>
</feature>
<feature type="region of interest" description="Disordered" evidence="1">
    <location>
        <begin position="2502"/>
        <end position="2554"/>
    </location>
</feature>
<evidence type="ECO:0000313" key="3">
    <source>
        <dbReference type="EMBL" id="PHJ21704.1"/>
    </source>
</evidence>
<feature type="region of interest" description="Disordered" evidence="1">
    <location>
        <begin position="1101"/>
        <end position="1162"/>
    </location>
</feature>
<dbReference type="PANTHER" id="PTHR13297">
    <property type="entry name" value="TBC1 DOMAIN FAMILY MEMBER 23-RELATED"/>
    <property type="match status" value="1"/>
</dbReference>
<feature type="region of interest" description="Disordered" evidence="1">
    <location>
        <begin position="1657"/>
        <end position="1701"/>
    </location>
</feature>
<dbReference type="GO" id="GO:0005829">
    <property type="term" value="C:cytosol"/>
    <property type="evidence" value="ECO:0007669"/>
    <property type="project" value="GOC"/>
</dbReference>
<reference evidence="3 4" key="1">
    <citation type="journal article" date="2017" name="Int. J. Parasitol.">
        <title>The genome of the protozoan parasite Cystoisospora suis and a reverse vaccinology approach to identify vaccine candidates.</title>
        <authorList>
            <person name="Palmieri N."/>
            <person name="Shrestha A."/>
            <person name="Ruttkowski B."/>
            <person name="Beck T."/>
            <person name="Vogl C."/>
            <person name="Tomley F."/>
            <person name="Blake D.P."/>
            <person name="Joachim A."/>
        </authorList>
    </citation>
    <scope>NUCLEOTIDE SEQUENCE [LARGE SCALE GENOMIC DNA]</scope>
    <source>
        <strain evidence="3 4">Wien I</strain>
    </source>
</reference>
<feature type="region of interest" description="Disordered" evidence="1">
    <location>
        <begin position="2409"/>
        <end position="2484"/>
    </location>
</feature>
<feature type="compositionally biased region" description="Low complexity" evidence="1">
    <location>
        <begin position="3500"/>
        <end position="3520"/>
    </location>
</feature>
<dbReference type="PROSITE" id="PS50086">
    <property type="entry name" value="TBC_RABGAP"/>
    <property type="match status" value="1"/>
</dbReference>
<dbReference type="InterPro" id="IPR035969">
    <property type="entry name" value="Rab-GAP_TBC_sf"/>
</dbReference>
<feature type="compositionally biased region" description="Basic and acidic residues" evidence="1">
    <location>
        <begin position="912"/>
        <end position="925"/>
    </location>
</feature>
<dbReference type="OrthoDB" id="1668230at2759"/>
<gene>
    <name evidence="3" type="ORF">CSUI_004464</name>
</gene>
<feature type="compositionally biased region" description="Polar residues" evidence="1">
    <location>
        <begin position="725"/>
        <end position="742"/>
    </location>
</feature>
<feature type="region of interest" description="Disordered" evidence="1">
    <location>
        <begin position="609"/>
        <end position="636"/>
    </location>
</feature>
<feature type="compositionally biased region" description="Polar residues" evidence="1">
    <location>
        <begin position="3220"/>
        <end position="3230"/>
    </location>
</feature>
<feature type="region of interest" description="Disordered" evidence="1">
    <location>
        <begin position="1505"/>
        <end position="1560"/>
    </location>
</feature>
<comment type="caution">
    <text evidence="3">The sequence shown here is derived from an EMBL/GenBank/DDBJ whole genome shotgun (WGS) entry which is preliminary data.</text>
</comment>
<feature type="compositionally biased region" description="Polar residues" evidence="1">
    <location>
        <begin position="2193"/>
        <end position="2214"/>
    </location>
</feature>
<feature type="region of interest" description="Disordered" evidence="1">
    <location>
        <begin position="379"/>
        <end position="400"/>
    </location>
</feature>
<name>A0A2C6L139_9APIC</name>
<proteinExistence type="predicted"/>
<feature type="compositionally biased region" description="Low complexity" evidence="1">
    <location>
        <begin position="2852"/>
        <end position="2862"/>
    </location>
</feature>
<sequence>MYKPPIPSPSSAPSAPTPCCEPSFHQSCRPPLHTVPACSSYTWAVGGASASSLLAVPSRRRSCVVGEALKIVVEPGGRAFTDRRLQNVKSTQRPVISPLAVRYGGGSTRGALECNSEQVGNRAPSSIEAGGGENHTVTRLLTNEVGAKLHPPVSRFVRNLRAVNEIVPSVTGTQPSSLLLRSLASAGVSEPSGEIDRFLQFSSPHRLLATQAAVRRPLTLQPEGGDGRLGFPTVGTEEKRQRSLCGGCSAENSCGDGARLVPVTVASVPRETDKVTKPASPRAVGHSLDTGAKVVDAGSPFAHEEIIPVHEKERRKEDECRDPSFSSSAHLPVFPAFPGFCLPSAFPHSGGAGGGVVGIFAGSMEGNLPAAIEAIDAADAPRKEKASQEGAQDTTADTSRSVLEETCIRERHFVSMTSWPGGRLSTAERNVFKGTMSEREILLESASTGSFGERDVTVHSGTLQQSLTPGPLRDAEGATSLGEKVEQSVDDALEICNCSSRREAYLTLAEEAVGGDIFSSLVTEASPVTPGPDCGMQHRWSFPPRCRTEFPKPEIKSAGDASAEGNNVSGERTVSSSPEISAAVSSVSLPSFPASSAVLVSPACPSLSPQAHSPLPSPRGLPSPENEISSSTCDSHCPSALNRPTFAEGEEEEADVSLPLFAVLSDAPSSPCALSSSGPCSSSRCSSLFSTLPSPSSALVSCTSSSPTHLTPSCSASSSSLQNSTDCLSSAKSPTDSLPTSETMASYRNNCDVATMSCNPANSTFDFAYRIDASRGATVGIPSESFDDAVSSDTIEVATPPVLPAKLRHPEEAYTPESPGASASPVSLEGTLLDVIPLPTFPACPPSLPDNRESVHGKEEEDATSKVRNEHSGKAKNSHEEERGGEACLAEAAPAANLPGLLVTQTLATVRKADKRRDGEKEQETHQGISSCPPCEPHLLGAGEQLSCPDQKDPRSEVGHSGKECADSVKSTEVSSLSTPLSPSPPSVLNSPPPANDSGCSSSTAQPDGEIVDVLKVSPSGTSREPTPTVLRRAGTSLGVSADLPHKTTFPFQEDEGGFNASEVGRRRLSSRSPREHSTEKQQELEAELSKLLCAIEAHTQARRERKTTKGTTCGGERKKESTVEASSKRSDEEGVQAAETEIRTENQGQEVSGETPQGEQITCGRIEERPLHGLWVDKEALVERVRCIVARMDSGISMDLRGRTWKVVLGVEHDGDRDALLSKAVRETALDEPNQRVIRSDVERTRASLAFYRDACNRAWMERLLTCYCKTYHIKYKQGLNELLAPFLYLKDRNGFTVADVFHCFQAFVNRYLSAMFCDDEFTSLQCAFHLFKHLLTYHDPALSEFLGLHSSSTAFGGVYRFTHAENQFVTPELYVTPWFLTLFSSKTSLLVLFALWDKYLVENDQYFFPFIGLALLICFRKDIMKTEVSQLPETLSKITIHSIDQLRQLWSLAKELKSQTPMSFSQRMFASQGLRDAFPQHLQQLESESAFFTFPQEVLDHAYGLNGRPTGGPSKPPSLSLTPRFLSPSSSPFRTARGNTSRPPSGISKLSANSLSDAGVSPPPRLVAPPVHVPPQWKMLILDLRPVWFFESGRLPPAIHIDLMSDWRAAIAALLGVYDPQQHERSFFLSDPRHSSSPSSLNLSGLRHLASLRSSRVKHKTRDLESPPGLYSHGGGRSSVSSTCSPHVYTGSSSSGMLDSSGSQQLLGFVFGPHSSTCGSESGGSGMGVGSPRPRLSRSKGGQERNRGGGSQCPLEQRDGYDRHEGRDDSFSNTISGAKEDSCRRRSSQQHGAAVATVAHGNEGCDGRQSQVERHEENSPTRVSVVAAGGGERVREKGTEDATPSVMLPHSRPSRSGGGGGASRLLRGFRRRTQQILGPPSYLISSSSLSAPSREGSGEICSAYQEESFLCTPASESDNLTLLGRKERAHGSRRGSSERSGEDQVTGEQIQRVPLSLGRQGNSSLYTRRTYPSVRSSRTRRLTALPHYRDKSVSTPSLGTRWPCPVQNEISLVWDDFWKDQIGKTEEAEGERGSEEVSDFDDDYFSDDPALYRISPSTGGASHFWEQPESVSSASLDSRTTVTPLEAWRSLEKRSEKTQEEHHREEAPGADGKGTERAGEARREEEEAGTGKKKRMWGFRSKGSVSREKGHGEKHTDTKGTRKERETTSRSVLDLEKGTALSLDVRRQKGSQRGWSSHASSETGENTWTSPGTRRRSKRSESHFSEVCVLAQGSSARRRSGRLGTPEERRLHTRRKLAALRSNSHRHGLLHSDCKEKCRHAFSEFYGKIKDDDSSVRCSNSSSSSFAAPCCVCYRKCFSDGDVPPLKYLKCFKSAAHSHSTSSRDLSISRNNGSLPSSPPTGRCNEEGQSLVVQVSACEATSDPDSSCASQVSTSWIGVPVGGRPYENGFHPEARKSPLSGELGGAPRVKSHSLDPSRASSPDVNGSRRGSSGKEERSGSESAYGSPAVTSHDSNALSKRISPKCSPLTQLLKEEARLAREQKGEAVDLAEDSSSSTGTADEDEDQSVETESDSRKRLRGSGEDGEGHSHGRSSQFFLSSLMLGAGTTSPRFFYSRGLSPDENAKAFKEEKVQIPSHHVCLITADEKSYQDAMEVYRVLTQEMDVRWVSIAKGGYRACHDLALQEGLELVDHNPSTCPICADDGSADNGNGGHSRHGTDSRSSSSARGSRSSSVSSSLSSPVMDMRSTSRLSSPTFASGASGSTSGFLGAVGRHGSNSGSSSSRPVSSKRGGTSLSSLLPIRVGLSSSSPRSTSPQTAQLLHSGGDTSGSSVSGRSQALCKLAQNDSPAGGCLGFQQGNGNGGTYDAGLCTGAEGGWEDKEAGVQGFCPSPQSGLSSESSKGTTGAQNKTSQRELSTVVGSQKQDASYNASWTSSSAASSSSSFSQGGGGSSGGGGGMGFGGILGAWRRLSNATARNPHVSNTDSPHLSTGSSSTSGGGGGTLCLSGEGEPRGKDRVASVVCYDAASLYCGGVGQNSGWPVCPHPGEGPTPVGCPFLAEVATTASGGGSGHRTLPVSHFSSVPGGLTSVSELPPVISYTSPQSAFFLPPFCPQCHCSLPSVGPPVPGAYPPIQLVSSTTTSSSSSRRSRSFFPATSLSTHSLPSSSALHKGKSRHIQPSPSPVSNCPQCGTAVVPWCCSAHSNTVVTGAPPLSASDLRQPPSENRGRSGGSAGTSPEGGNALPESCNFPAVTQRRRPSTSSPKGNSTSWDERGHSPMMMPSPYASAPLLRSGTLAHIPTLAVSLYYLSWRDLLTSPHTEQLRSFHCYIEGVLQPSPELLTHARQIVKRRDLRRCRLTIEDGWSSEQSGAENKMLEGQAEGGDSGGVGASVNDQGGPSSTCREQEDESASPGSAVVDEGSLAQQKSENSRKPSAETRSGSRNDADKQGANEAEPTSEVKEASGATGEEESSADEDDSPDDGTEYFFCSIAPHEETFSSSAASSSSKHGKLSLSGSSSAASSSSVSSDRSCVGSHTGGCTSSSAVNTSSRSRSSTGDSSSQHGKKRGGEAEAHSVSGSGISLGRKSSVPSVRLTSGGSEKGGSSSFRMRSGSSAVAGQFIAAGLGEQYSYLQEWHMNRPTLSSCRILVTPGRLLTVSAPVPMLVRRGTVDAGRSQPESGGGESDDTDGSNADGELEEDDEEDEEADGAAETFMVDDSRVIRGREVDRFAGLVPEKGGGGGSAEERNASERKDNLEAERKPESCARSEEDDDDDEGHLEEVVRVYASFELSEILKITSKKNNTKLLCFYFNANKTQPLMVLRFESAPAAHDCIEHVRGMYRILKMQKQSQKTSK</sequence>
<feature type="compositionally biased region" description="Basic and acidic residues" evidence="1">
    <location>
        <begin position="1116"/>
        <end position="1133"/>
    </location>
</feature>
<feature type="compositionally biased region" description="Low complexity" evidence="1">
    <location>
        <begin position="2785"/>
        <end position="2795"/>
    </location>
</feature>
<feature type="compositionally biased region" description="Basic and acidic residues" evidence="1">
    <location>
        <begin position="2147"/>
        <end position="2179"/>
    </location>
</feature>
<feature type="region of interest" description="Disordered" evidence="1">
    <location>
        <begin position="2060"/>
        <end position="2223"/>
    </location>
</feature>
<organism evidence="3 4">
    <name type="scientific">Cystoisospora suis</name>
    <dbReference type="NCBI Taxonomy" id="483139"/>
    <lineage>
        <taxon>Eukaryota</taxon>
        <taxon>Sar</taxon>
        <taxon>Alveolata</taxon>
        <taxon>Apicomplexa</taxon>
        <taxon>Conoidasida</taxon>
        <taxon>Coccidia</taxon>
        <taxon>Eucoccidiorida</taxon>
        <taxon>Eimeriorina</taxon>
        <taxon>Sarcocystidae</taxon>
        <taxon>Cystoisospora</taxon>
    </lineage>
</organism>
<feature type="compositionally biased region" description="Gly residues" evidence="1">
    <location>
        <begin position="2908"/>
        <end position="2918"/>
    </location>
</feature>
<feature type="region of interest" description="Disordered" evidence="1">
    <location>
        <begin position="2938"/>
        <end position="2974"/>
    </location>
</feature>
<feature type="compositionally biased region" description="Polar residues" evidence="1">
    <location>
        <begin position="2071"/>
        <end position="2085"/>
    </location>
</feature>
<dbReference type="PANTHER" id="PTHR13297:SF5">
    <property type="entry name" value="TBC1 DOMAIN FAMILY MEMBER 23"/>
    <property type="match status" value="1"/>
</dbReference>
<protein>
    <submittedName>
        <fullName evidence="3">Tbc domain-containing protein</fullName>
    </submittedName>
</protein>
<evidence type="ECO:0000256" key="1">
    <source>
        <dbReference type="SAM" id="MobiDB-lite"/>
    </source>
</evidence>
<dbReference type="GO" id="GO:0099041">
    <property type="term" value="P:vesicle tethering to Golgi"/>
    <property type="evidence" value="ECO:0007669"/>
    <property type="project" value="TreeGrafter"/>
</dbReference>
<feature type="compositionally biased region" description="Gly residues" evidence="1">
    <location>
        <begin position="3340"/>
        <end position="3349"/>
    </location>
</feature>
<feature type="region of interest" description="Disordered" evidence="1">
    <location>
        <begin position="2344"/>
        <end position="2368"/>
    </location>
</feature>
<feature type="region of interest" description="Disordered" evidence="1">
    <location>
        <begin position="545"/>
        <end position="576"/>
    </location>
</feature>
<feature type="compositionally biased region" description="Basic and acidic residues" evidence="1">
    <location>
        <begin position="1926"/>
        <end position="1944"/>
    </location>
</feature>
<feature type="compositionally biased region" description="Polar residues" evidence="1">
    <location>
        <begin position="2863"/>
        <end position="2887"/>
    </location>
</feature>
<feature type="region of interest" description="Disordered" evidence="1">
    <location>
        <begin position="3629"/>
        <end position="3676"/>
    </location>
</feature>
<feature type="compositionally biased region" description="Polar residues" evidence="1">
    <location>
        <begin position="564"/>
        <end position="573"/>
    </location>
</feature>
<feature type="compositionally biased region" description="Polar residues" evidence="1">
    <location>
        <begin position="3352"/>
        <end position="3362"/>
    </location>
</feature>
<feature type="compositionally biased region" description="Acidic residues" evidence="1">
    <location>
        <begin position="3642"/>
        <end position="3667"/>
    </location>
</feature>
<feature type="region of interest" description="Disordered" evidence="1">
    <location>
        <begin position="3170"/>
        <end position="3240"/>
    </location>
</feature>
<dbReference type="Pfam" id="PF00566">
    <property type="entry name" value="RabGAP-TBC"/>
    <property type="match status" value="1"/>
</dbReference>
<feature type="compositionally biased region" description="Low complexity" evidence="1">
    <location>
        <begin position="1519"/>
        <end position="1537"/>
    </location>
</feature>
<feature type="region of interest" description="Disordered" evidence="1">
    <location>
        <begin position="3337"/>
        <end position="3569"/>
    </location>
</feature>
<dbReference type="RefSeq" id="XP_067923384.1">
    <property type="nucleotide sequence ID" value="XM_068064655.1"/>
</dbReference>
<feature type="compositionally biased region" description="Polar residues" evidence="1">
    <location>
        <begin position="1146"/>
        <end position="1161"/>
    </location>
</feature>
<feature type="region of interest" description="Disordered" evidence="1">
    <location>
        <begin position="912"/>
        <end position="1084"/>
    </location>
</feature>
<feature type="region of interest" description="Disordered" evidence="1">
    <location>
        <begin position="3690"/>
        <end position="3735"/>
    </location>
</feature>
<feature type="compositionally biased region" description="Polar residues" evidence="1">
    <location>
        <begin position="2938"/>
        <end position="2949"/>
    </location>
</feature>
<dbReference type="InterPro" id="IPR039755">
    <property type="entry name" value="TBC1D23"/>
</dbReference>
<feature type="compositionally biased region" description="Acidic residues" evidence="1">
    <location>
        <begin position="3427"/>
        <end position="3443"/>
    </location>
</feature>
<feature type="compositionally biased region" description="Pro residues" evidence="1">
    <location>
        <begin position="982"/>
        <end position="995"/>
    </location>
</feature>
<feature type="region of interest" description="Disordered" evidence="1">
    <location>
        <begin position="3098"/>
        <end position="3146"/>
    </location>
</feature>
<feature type="compositionally biased region" description="Polar residues" evidence="1">
    <location>
        <begin position="2470"/>
        <end position="2479"/>
    </location>
</feature>
<feature type="compositionally biased region" description="Basic and acidic residues" evidence="1">
    <location>
        <begin position="3388"/>
        <end position="3409"/>
    </location>
</feature>
<feature type="region of interest" description="Disordered" evidence="1">
    <location>
        <begin position="1719"/>
        <end position="1864"/>
    </location>
</feature>
<feature type="compositionally biased region" description="Polar residues" evidence="1">
    <location>
        <begin position="389"/>
        <end position="400"/>
    </location>
</feature>
<feature type="region of interest" description="Disordered" evidence="1">
    <location>
        <begin position="2843"/>
        <end position="2918"/>
    </location>
</feature>
<dbReference type="VEuPathDB" id="ToxoDB:CSUI_004464"/>